<protein>
    <submittedName>
        <fullName evidence="3">L-cystine transport system substrate-binding protein</fullName>
    </submittedName>
</protein>
<name>A0A840SIF3_9SPIR</name>
<evidence type="ECO:0000256" key="1">
    <source>
        <dbReference type="ARBA" id="ARBA00022729"/>
    </source>
</evidence>
<organism evidence="3 4">
    <name type="scientific">Treponema rectale</name>
    <dbReference type="NCBI Taxonomy" id="744512"/>
    <lineage>
        <taxon>Bacteria</taxon>
        <taxon>Pseudomonadati</taxon>
        <taxon>Spirochaetota</taxon>
        <taxon>Spirochaetia</taxon>
        <taxon>Spirochaetales</taxon>
        <taxon>Treponemataceae</taxon>
        <taxon>Treponema</taxon>
    </lineage>
</organism>
<dbReference type="Pfam" id="PF00497">
    <property type="entry name" value="SBP_bac_3"/>
    <property type="match status" value="1"/>
</dbReference>
<dbReference type="PANTHER" id="PTHR35936:SF19">
    <property type="entry name" value="AMINO-ACID-BINDING PROTEIN YXEM-RELATED"/>
    <property type="match status" value="1"/>
</dbReference>
<keyword evidence="4" id="KW-1185">Reference proteome</keyword>
<dbReference type="PROSITE" id="PS51257">
    <property type="entry name" value="PROKAR_LIPOPROTEIN"/>
    <property type="match status" value="1"/>
</dbReference>
<dbReference type="RefSeq" id="WP_184653513.1">
    <property type="nucleotide sequence ID" value="NZ_JACHFR010000004.1"/>
</dbReference>
<proteinExistence type="predicted"/>
<evidence type="ECO:0000313" key="4">
    <source>
        <dbReference type="Proteomes" id="UP000578697"/>
    </source>
</evidence>
<sequence>MNKSKEIKIIAAIAGVLTLFASCNKSGKDSKVVEIILEAQNAPYTYEDENGNPAGYEYEVLKAIEKKLPEWKFNYQVLDYETALAGVRTGKYTLDAGCKFRTPAREKAFLVSAPYNYFFMNLVVKANSGINGLEDMSGKSISPIVATDGRAVALKDWIDGHPEVTVDFKTLASSGAMADEIAKVEDGVFDAAYLSAEQANAILSEAKYTDLKITKRVDGRDTVFLINKDKREFQKAVNKALEELTADGTLGELTVKFFGEDNFEVAKKIGLKKD</sequence>
<dbReference type="SMART" id="SM00062">
    <property type="entry name" value="PBPb"/>
    <property type="match status" value="1"/>
</dbReference>
<feature type="domain" description="Solute-binding protein family 3/N-terminal" evidence="2">
    <location>
        <begin position="32"/>
        <end position="261"/>
    </location>
</feature>
<dbReference type="SUPFAM" id="SSF53850">
    <property type="entry name" value="Periplasmic binding protein-like II"/>
    <property type="match status" value="1"/>
</dbReference>
<dbReference type="AlphaFoldDB" id="A0A840SIF3"/>
<evidence type="ECO:0000313" key="3">
    <source>
        <dbReference type="EMBL" id="MBB5219938.1"/>
    </source>
</evidence>
<dbReference type="PANTHER" id="PTHR35936">
    <property type="entry name" value="MEMBRANE-BOUND LYTIC MUREIN TRANSGLYCOSYLASE F"/>
    <property type="match status" value="1"/>
</dbReference>
<dbReference type="EMBL" id="JACHFR010000004">
    <property type="protein sequence ID" value="MBB5219938.1"/>
    <property type="molecule type" value="Genomic_DNA"/>
</dbReference>
<dbReference type="Gene3D" id="3.40.190.10">
    <property type="entry name" value="Periplasmic binding protein-like II"/>
    <property type="match status" value="2"/>
</dbReference>
<dbReference type="Proteomes" id="UP000578697">
    <property type="component" value="Unassembled WGS sequence"/>
</dbReference>
<gene>
    <name evidence="3" type="ORF">HNP77_002327</name>
</gene>
<accession>A0A840SIF3</accession>
<evidence type="ECO:0000259" key="2">
    <source>
        <dbReference type="SMART" id="SM00062"/>
    </source>
</evidence>
<comment type="caution">
    <text evidence="3">The sequence shown here is derived from an EMBL/GenBank/DDBJ whole genome shotgun (WGS) entry which is preliminary data.</text>
</comment>
<keyword evidence="1" id="KW-0732">Signal</keyword>
<dbReference type="InterPro" id="IPR001638">
    <property type="entry name" value="Solute-binding_3/MltF_N"/>
</dbReference>
<reference evidence="3 4" key="1">
    <citation type="submission" date="2020-08" db="EMBL/GenBank/DDBJ databases">
        <title>Genomic Encyclopedia of Type Strains, Phase IV (KMG-IV): sequencing the most valuable type-strain genomes for metagenomic binning, comparative biology and taxonomic classification.</title>
        <authorList>
            <person name="Goeker M."/>
        </authorList>
    </citation>
    <scope>NUCLEOTIDE SEQUENCE [LARGE SCALE GENOMIC DNA]</scope>
    <source>
        <strain evidence="3 4">DSM 103679</strain>
    </source>
</reference>